<dbReference type="Proteomes" id="UP000831775">
    <property type="component" value="Chromosome"/>
</dbReference>
<evidence type="ECO:0000256" key="1">
    <source>
        <dbReference type="SAM" id="SignalP"/>
    </source>
</evidence>
<dbReference type="InterPro" id="IPR011055">
    <property type="entry name" value="Dup_hybrid_motif"/>
</dbReference>
<dbReference type="EMBL" id="CP095043">
    <property type="protein sequence ID" value="UOQ61689.1"/>
    <property type="molecule type" value="Genomic_DNA"/>
</dbReference>
<dbReference type="SUPFAM" id="SSF51261">
    <property type="entry name" value="Duplicated hybrid motif"/>
    <property type="match status" value="1"/>
</dbReference>
<evidence type="ECO:0000313" key="3">
    <source>
        <dbReference type="EMBL" id="UOQ61689.1"/>
    </source>
</evidence>
<protein>
    <submittedName>
        <fullName evidence="3">M23 family metallopeptidase</fullName>
    </submittedName>
</protein>
<evidence type="ECO:0000313" key="4">
    <source>
        <dbReference type="Proteomes" id="UP000831775"/>
    </source>
</evidence>
<dbReference type="Gene3D" id="2.70.70.10">
    <property type="entry name" value="Glucose Permease (Domain IIA)"/>
    <property type="match status" value="1"/>
</dbReference>
<name>A0ABY4FZX3_9MICO</name>
<organism evidence="3 4">
    <name type="scientific">Leucobacter rhizosphaerae</name>
    <dbReference type="NCBI Taxonomy" id="2932245"/>
    <lineage>
        <taxon>Bacteria</taxon>
        <taxon>Bacillati</taxon>
        <taxon>Actinomycetota</taxon>
        <taxon>Actinomycetes</taxon>
        <taxon>Micrococcales</taxon>
        <taxon>Microbacteriaceae</taxon>
        <taxon>Leucobacter</taxon>
    </lineage>
</organism>
<dbReference type="InterPro" id="IPR016047">
    <property type="entry name" value="M23ase_b-sheet_dom"/>
</dbReference>
<reference evidence="3 4" key="1">
    <citation type="submission" date="2022-04" db="EMBL/GenBank/DDBJ databases">
        <title>Leucobacter sp. isolated from rhizosphere of onion.</title>
        <authorList>
            <person name="Won M."/>
            <person name="Lee C.-M."/>
            <person name="Woen H.-Y."/>
            <person name="Kwon S.-W."/>
        </authorList>
    </citation>
    <scope>NUCLEOTIDE SEQUENCE [LARGE SCALE GENOMIC DNA]</scope>
    <source>
        <strain evidence="3 4">H25R-14</strain>
    </source>
</reference>
<dbReference type="PANTHER" id="PTHR21666">
    <property type="entry name" value="PEPTIDASE-RELATED"/>
    <property type="match status" value="1"/>
</dbReference>
<evidence type="ECO:0000259" key="2">
    <source>
        <dbReference type="Pfam" id="PF01551"/>
    </source>
</evidence>
<keyword evidence="4" id="KW-1185">Reference proteome</keyword>
<dbReference type="CDD" id="cd12797">
    <property type="entry name" value="M23_peptidase"/>
    <property type="match status" value="1"/>
</dbReference>
<feature type="chain" id="PRO_5045188967" evidence="1">
    <location>
        <begin position="25"/>
        <end position="264"/>
    </location>
</feature>
<proteinExistence type="predicted"/>
<keyword evidence="1" id="KW-0732">Signal</keyword>
<dbReference type="Pfam" id="PF01551">
    <property type="entry name" value="Peptidase_M23"/>
    <property type="match status" value="1"/>
</dbReference>
<accession>A0ABY4FZX3</accession>
<dbReference type="RefSeq" id="WP_244688353.1">
    <property type="nucleotide sequence ID" value="NZ_CP095043.1"/>
</dbReference>
<feature type="domain" description="M23ase beta-sheet core" evidence="2">
    <location>
        <begin position="139"/>
        <end position="246"/>
    </location>
</feature>
<feature type="signal peptide" evidence="1">
    <location>
        <begin position="1"/>
        <end position="24"/>
    </location>
</feature>
<sequence length="264" mass="26317">MSGVPLVACAAVAICLGVPVIAAAQHLEARHRAGAVADAAALAAADAVGGWNDLDPCDAAAAVAASMRAQILECSVNALAVDARITASVGAPMVSARATAHAAGMPARSAGTAAPVDAHGWAWPSEVRRVSQGFHDGFAIDLASSDGGALFAPFAGVVVAVGPDGGGIPPVCQLQASWWHGPNTTVVIRHELPGAIVFSSHNHVAPDSPSRLGITVGTPVVAGQQVASSGMSGCTSGPHTHFTLATHPGNAHPDLDPFEYIGPP</sequence>
<dbReference type="PANTHER" id="PTHR21666:SF270">
    <property type="entry name" value="MUREIN HYDROLASE ACTIVATOR ENVC"/>
    <property type="match status" value="1"/>
</dbReference>
<gene>
    <name evidence="3" type="ORF">MUN76_06945</name>
</gene>
<dbReference type="InterPro" id="IPR050570">
    <property type="entry name" value="Cell_wall_metabolism_enzyme"/>
</dbReference>